<keyword evidence="2" id="KW-0614">Plasmid</keyword>
<dbReference type="Proteomes" id="UP000007841">
    <property type="component" value="Plasmid pKPHS3"/>
</dbReference>
<keyword evidence="3" id="KW-1185">Reference proteome</keyword>
<sequence length="40" mass="4359">MFIQTAFSFSGVIQCLFCLFPGFACMGCAGFQSFWPLALA</sequence>
<evidence type="ECO:0000256" key="1">
    <source>
        <dbReference type="SAM" id="Phobius"/>
    </source>
</evidence>
<dbReference type="KEGG" id="kpm:KPHS_p300710"/>
<reference evidence="3" key="1">
    <citation type="journal article" date="2012" name="J. Bacteriol.">
        <title>Complete genome sequence of Klebsiella pneumoniae subsp. pneumoniae HS11286, a multidrug-resistant strain isolated from human sputum.</title>
        <authorList>
            <person name="Liu P."/>
            <person name="Li P."/>
            <person name="Jiang X."/>
            <person name="Bi D."/>
            <person name="Xie Y."/>
            <person name="Tai C."/>
            <person name="Deng Z."/>
            <person name="Rajakumar K."/>
            <person name="Ou H.Y."/>
        </authorList>
    </citation>
    <scope>NUCLEOTIDE SEQUENCE [LARGE SCALE GENOMIC DNA]</scope>
    <source>
        <strain evidence="3">HS11286</strain>
        <plasmid evidence="3">pKPHS3</plasmid>
    </source>
</reference>
<dbReference type="GeneID" id="11817814"/>
<evidence type="ECO:0000313" key="3">
    <source>
        <dbReference type="Proteomes" id="UP000007841"/>
    </source>
</evidence>
<evidence type="ECO:0000313" key="2">
    <source>
        <dbReference type="EMBL" id="AEW92280.1"/>
    </source>
</evidence>
<dbReference type="RefSeq" id="YP_005221019.1">
    <property type="nucleotide sequence ID" value="NC_016839.1"/>
</dbReference>
<name>A0A0H3H1V4_KLEPH</name>
<keyword evidence="1" id="KW-0812">Transmembrane</keyword>
<dbReference type="EMBL" id="CP003225">
    <property type="protein sequence ID" value="AEW92280.1"/>
    <property type="molecule type" value="Genomic_DNA"/>
</dbReference>
<dbReference type="HOGENOM" id="CLU_3291140_0_0_6"/>
<dbReference type="RefSeq" id="WP_014342208.1">
    <property type="nucleotide sequence ID" value="NC_016839.1"/>
</dbReference>
<keyword evidence="1" id="KW-0472">Membrane</keyword>
<dbReference type="AlphaFoldDB" id="A0A0H3H1V4"/>
<protein>
    <submittedName>
        <fullName evidence="2">Uncharacterized protein</fullName>
    </submittedName>
</protein>
<feature type="transmembrane region" description="Helical" evidence="1">
    <location>
        <begin position="12"/>
        <end position="35"/>
    </location>
</feature>
<dbReference type="PATRIC" id="fig|1125630.4.peg.5470"/>
<keyword evidence="1" id="KW-1133">Transmembrane helix</keyword>
<geneLocation type="plasmid" evidence="2 3">
    <name>pKPHS3</name>
</geneLocation>
<proteinExistence type="predicted"/>
<gene>
    <name evidence="2" type="ordered locus">KPHS_p300710</name>
</gene>
<organism evidence="2 3">
    <name type="scientific">Klebsiella pneumoniae subsp. pneumoniae (strain HS11286)</name>
    <dbReference type="NCBI Taxonomy" id="1125630"/>
    <lineage>
        <taxon>Bacteria</taxon>
        <taxon>Pseudomonadati</taxon>
        <taxon>Pseudomonadota</taxon>
        <taxon>Gammaproteobacteria</taxon>
        <taxon>Enterobacterales</taxon>
        <taxon>Enterobacteriaceae</taxon>
        <taxon>Klebsiella/Raoultella group</taxon>
        <taxon>Klebsiella</taxon>
        <taxon>Klebsiella pneumoniae complex</taxon>
    </lineage>
</organism>
<accession>A0A0H3H1V4</accession>